<dbReference type="AlphaFoldDB" id="A0A553E3V0"/>
<gene>
    <name evidence="1" type="ORF">FNW21_08355</name>
</gene>
<dbReference type="GO" id="GO:0016787">
    <property type="term" value="F:hydrolase activity"/>
    <property type="evidence" value="ECO:0007669"/>
    <property type="project" value="UniProtKB-KW"/>
</dbReference>
<protein>
    <submittedName>
        <fullName evidence="1">Serine hydrolase family protein</fullName>
    </submittedName>
</protein>
<evidence type="ECO:0000313" key="1">
    <source>
        <dbReference type="EMBL" id="TRX39707.1"/>
    </source>
</evidence>
<dbReference type="InterPro" id="IPR010662">
    <property type="entry name" value="RBBP9/YdeN"/>
</dbReference>
<dbReference type="RefSeq" id="WP_144256283.1">
    <property type="nucleotide sequence ID" value="NZ_VJZT01000007.1"/>
</dbReference>
<dbReference type="InterPro" id="IPR029058">
    <property type="entry name" value="AB_hydrolase_fold"/>
</dbReference>
<dbReference type="OrthoDB" id="9804993at2"/>
<dbReference type="Gene3D" id="3.40.50.1820">
    <property type="entry name" value="alpha/beta hydrolase"/>
    <property type="match status" value="1"/>
</dbReference>
<sequence length="184" mass="20786">MIPHLLIIPGLGDSGEKHWQHFWLQKFPNATKVVQDNWNEPQLDQWLNRLTQTIHKLDQPTILVAHSLAVSLVLHWVAQNSNPNIIGALLVAPADVDSPDHTPDFLRNFAPIPTDKLPFPAIVIGTENDTYCAPERVQFLAKKWGSTFINIGYEGHINSDSDLAFWEEGQQFLNQLIAQINPTK</sequence>
<dbReference type="Pfam" id="PF06821">
    <property type="entry name" value="Ser_hydrolase"/>
    <property type="match status" value="1"/>
</dbReference>
<dbReference type="SUPFAM" id="SSF53474">
    <property type="entry name" value="alpha/beta-Hydrolases"/>
    <property type="match status" value="1"/>
</dbReference>
<keyword evidence="1" id="KW-0378">Hydrolase</keyword>
<reference evidence="1 2" key="1">
    <citation type="submission" date="2019-07" db="EMBL/GenBank/DDBJ databases">
        <title>Novel species of Flavobacterium.</title>
        <authorList>
            <person name="Liu Q."/>
            <person name="Xin Y.-H."/>
        </authorList>
    </citation>
    <scope>NUCLEOTIDE SEQUENCE [LARGE SCALE GENOMIC DNA]</scope>
    <source>
        <strain evidence="1 2">LB1R34</strain>
    </source>
</reference>
<organism evidence="1 2">
    <name type="scientific">Flavobacterium restrictum</name>
    <dbReference type="NCBI Taxonomy" id="2594428"/>
    <lineage>
        <taxon>Bacteria</taxon>
        <taxon>Pseudomonadati</taxon>
        <taxon>Bacteroidota</taxon>
        <taxon>Flavobacteriia</taxon>
        <taxon>Flavobacteriales</taxon>
        <taxon>Flavobacteriaceae</taxon>
        <taxon>Flavobacterium</taxon>
    </lineage>
</organism>
<comment type="caution">
    <text evidence="1">The sequence shown here is derived from an EMBL/GenBank/DDBJ whole genome shotgun (WGS) entry which is preliminary data.</text>
</comment>
<evidence type="ECO:0000313" key="2">
    <source>
        <dbReference type="Proteomes" id="UP000316371"/>
    </source>
</evidence>
<keyword evidence="2" id="KW-1185">Reference proteome</keyword>
<dbReference type="Proteomes" id="UP000316371">
    <property type="component" value="Unassembled WGS sequence"/>
</dbReference>
<name>A0A553E3V0_9FLAO</name>
<dbReference type="EMBL" id="VJZT01000007">
    <property type="protein sequence ID" value="TRX39707.1"/>
    <property type="molecule type" value="Genomic_DNA"/>
</dbReference>
<accession>A0A553E3V0</accession>
<proteinExistence type="predicted"/>